<comment type="caution">
    <text evidence="4">The sequence shown here is derived from an EMBL/GenBank/DDBJ whole genome shotgun (WGS) entry which is preliminary data.</text>
</comment>
<dbReference type="EMBL" id="JAVHNQ010000008">
    <property type="protein sequence ID" value="KAK6340816.1"/>
    <property type="molecule type" value="Genomic_DNA"/>
</dbReference>
<proteinExistence type="inferred from homology"/>
<comment type="similarity">
    <text evidence="1">Belongs to the STK19 family.</text>
</comment>
<dbReference type="PANTHER" id="PTHR15243">
    <property type="entry name" value="SERINE/THREONINE-PROTEIN KINASE 19"/>
    <property type="match status" value="1"/>
</dbReference>
<dbReference type="InterPro" id="IPR018865">
    <property type="entry name" value="STK19-like"/>
</dbReference>
<dbReference type="Proteomes" id="UP001375240">
    <property type="component" value="Unassembled WGS sequence"/>
</dbReference>
<evidence type="ECO:0000256" key="3">
    <source>
        <dbReference type="SAM" id="SignalP"/>
    </source>
</evidence>
<feature type="region of interest" description="Disordered" evidence="2">
    <location>
        <begin position="49"/>
        <end position="99"/>
    </location>
</feature>
<dbReference type="GO" id="GO:0046579">
    <property type="term" value="P:positive regulation of Ras protein signal transduction"/>
    <property type="evidence" value="ECO:0007669"/>
    <property type="project" value="TreeGrafter"/>
</dbReference>
<evidence type="ECO:0008006" key="6">
    <source>
        <dbReference type="Google" id="ProtNLM"/>
    </source>
</evidence>
<dbReference type="Pfam" id="PF10494">
    <property type="entry name" value="Stk19"/>
    <property type="match status" value="1"/>
</dbReference>
<organism evidence="4 5">
    <name type="scientific">Orbilia brochopaga</name>
    <dbReference type="NCBI Taxonomy" id="3140254"/>
    <lineage>
        <taxon>Eukaryota</taxon>
        <taxon>Fungi</taxon>
        <taxon>Dikarya</taxon>
        <taxon>Ascomycota</taxon>
        <taxon>Pezizomycotina</taxon>
        <taxon>Orbiliomycetes</taxon>
        <taxon>Orbiliales</taxon>
        <taxon>Orbiliaceae</taxon>
        <taxon>Orbilia</taxon>
    </lineage>
</organism>
<keyword evidence="5" id="KW-1185">Reference proteome</keyword>
<keyword evidence="3" id="KW-0732">Signal</keyword>
<reference evidence="4 5" key="1">
    <citation type="submission" date="2019-10" db="EMBL/GenBank/DDBJ databases">
        <authorList>
            <person name="Palmer J.M."/>
        </authorList>
    </citation>
    <scope>NUCLEOTIDE SEQUENCE [LARGE SCALE GENOMIC DNA]</scope>
    <source>
        <strain evidence="4 5">TWF696</strain>
    </source>
</reference>
<feature type="signal peptide" evidence="3">
    <location>
        <begin position="1"/>
        <end position="24"/>
    </location>
</feature>
<feature type="chain" id="PRO_5043877770" description="Serine-threonine protein kinase 19-domain-containing protein" evidence="3">
    <location>
        <begin position="25"/>
        <end position="428"/>
    </location>
</feature>
<evidence type="ECO:0000256" key="2">
    <source>
        <dbReference type="SAM" id="MobiDB-lite"/>
    </source>
</evidence>
<feature type="region of interest" description="Disordered" evidence="2">
    <location>
        <begin position="365"/>
        <end position="386"/>
    </location>
</feature>
<evidence type="ECO:0000313" key="4">
    <source>
        <dbReference type="EMBL" id="KAK6340816.1"/>
    </source>
</evidence>
<evidence type="ECO:0000313" key="5">
    <source>
        <dbReference type="Proteomes" id="UP001375240"/>
    </source>
</evidence>
<name>A0AAV9UF16_9PEZI</name>
<gene>
    <name evidence="4" type="ORF">TWF696_009134</name>
</gene>
<dbReference type="PANTHER" id="PTHR15243:SF0">
    <property type="entry name" value="SERINE_THREONINE-PROTEIN KINASE 19"/>
    <property type="match status" value="1"/>
</dbReference>
<sequence>MIHRNTRILPYILYLLSTANLVSSPPPSWPFIVSSMSLNLTAAYRIKKRSPNKNPLNQLHRKPKSSSPRKPATPPSHHHATTSRSSSTGNSWPSDGPVDTPQDVPAAIAFVLARRFTPLPETLVGLGLSRDALADILSFRRALPPVVPLSHLHALLPSRTDTERAIAALTADGTLRRVQLRGGTSTASTMDAVMLTDDFLKAVARSSLDDETKEAFLALLAVNPSLATLTPDMLSRDAIMALLAAGFITINSSVGDDSIAAVDITALTPTTAMSAVVPLPSRDHTHISTLSSLASISHSHSLPSRTSQVSSGSKAISYSITPPNLGLLTHLHASTKSHLLDVLRRCSHREATMSYLCEKWDGGVSKNKHRRGGSSSSSSKKESKFEGRTRKWREFRGVTVEWVVAGLVGAGILEEFHAVGIGRGVRVV</sequence>
<evidence type="ECO:0000256" key="1">
    <source>
        <dbReference type="ARBA" id="ARBA00093458"/>
    </source>
</evidence>
<accession>A0AAV9UF16</accession>
<protein>
    <recommendedName>
        <fullName evidence="6">Serine-threonine protein kinase 19-domain-containing protein</fullName>
    </recommendedName>
</protein>
<dbReference type="AlphaFoldDB" id="A0AAV9UF16"/>